<dbReference type="AlphaFoldDB" id="A0A921ZDM6"/>
<comment type="caution">
    <text evidence="1">The sequence shown here is derived from an EMBL/GenBank/DDBJ whole genome shotgun (WGS) entry which is preliminary data.</text>
</comment>
<reference evidence="1" key="1">
    <citation type="journal article" date="2016" name="Insect Biochem. Mol. Biol.">
        <title>Multifaceted biological insights from a draft genome sequence of the tobacco hornworm moth, Manduca sexta.</title>
        <authorList>
            <person name="Kanost M.R."/>
            <person name="Arrese E.L."/>
            <person name="Cao X."/>
            <person name="Chen Y.R."/>
            <person name="Chellapilla S."/>
            <person name="Goldsmith M.R."/>
            <person name="Grosse-Wilde E."/>
            <person name="Heckel D.G."/>
            <person name="Herndon N."/>
            <person name="Jiang H."/>
            <person name="Papanicolaou A."/>
            <person name="Qu J."/>
            <person name="Soulages J.L."/>
            <person name="Vogel H."/>
            <person name="Walters J."/>
            <person name="Waterhouse R.M."/>
            <person name="Ahn S.J."/>
            <person name="Almeida F.C."/>
            <person name="An C."/>
            <person name="Aqrawi P."/>
            <person name="Bretschneider A."/>
            <person name="Bryant W.B."/>
            <person name="Bucks S."/>
            <person name="Chao H."/>
            <person name="Chevignon G."/>
            <person name="Christen J.M."/>
            <person name="Clarke D.F."/>
            <person name="Dittmer N.T."/>
            <person name="Ferguson L.C.F."/>
            <person name="Garavelou S."/>
            <person name="Gordon K.H.J."/>
            <person name="Gunaratna R.T."/>
            <person name="Han Y."/>
            <person name="Hauser F."/>
            <person name="He Y."/>
            <person name="Heidel-Fischer H."/>
            <person name="Hirsh A."/>
            <person name="Hu Y."/>
            <person name="Jiang H."/>
            <person name="Kalra D."/>
            <person name="Klinner C."/>
            <person name="Konig C."/>
            <person name="Kovar C."/>
            <person name="Kroll A.R."/>
            <person name="Kuwar S.S."/>
            <person name="Lee S.L."/>
            <person name="Lehman R."/>
            <person name="Li K."/>
            <person name="Li Z."/>
            <person name="Liang H."/>
            <person name="Lovelace S."/>
            <person name="Lu Z."/>
            <person name="Mansfield J.H."/>
            <person name="McCulloch K.J."/>
            <person name="Mathew T."/>
            <person name="Morton B."/>
            <person name="Muzny D.M."/>
            <person name="Neunemann D."/>
            <person name="Ongeri F."/>
            <person name="Pauchet Y."/>
            <person name="Pu L.L."/>
            <person name="Pyrousis I."/>
            <person name="Rao X.J."/>
            <person name="Redding A."/>
            <person name="Roesel C."/>
            <person name="Sanchez-Gracia A."/>
            <person name="Schaack S."/>
            <person name="Shukla A."/>
            <person name="Tetreau G."/>
            <person name="Wang Y."/>
            <person name="Xiong G.H."/>
            <person name="Traut W."/>
            <person name="Walsh T.K."/>
            <person name="Worley K.C."/>
            <person name="Wu D."/>
            <person name="Wu W."/>
            <person name="Wu Y.Q."/>
            <person name="Zhang X."/>
            <person name="Zou Z."/>
            <person name="Zucker H."/>
            <person name="Briscoe A.D."/>
            <person name="Burmester T."/>
            <person name="Clem R.J."/>
            <person name="Feyereisen R."/>
            <person name="Grimmelikhuijzen C.J.P."/>
            <person name="Hamodrakas S.J."/>
            <person name="Hansson B.S."/>
            <person name="Huguet E."/>
            <person name="Jermiin L.S."/>
            <person name="Lan Q."/>
            <person name="Lehman H.K."/>
            <person name="Lorenzen M."/>
            <person name="Merzendorfer H."/>
            <person name="Michalopoulos I."/>
            <person name="Morton D.B."/>
            <person name="Muthukrishnan S."/>
            <person name="Oakeshott J.G."/>
            <person name="Palmer W."/>
            <person name="Park Y."/>
            <person name="Passarelli A.L."/>
            <person name="Rozas J."/>
            <person name="Schwartz L.M."/>
            <person name="Smith W."/>
            <person name="Southgate A."/>
            <person name="Vilcinskas A."/>
            <person name="Vogt R."/>
            <person name="Wang P."/>
            <person name="Werren J."/>
            <person name="Yu X.Q."/>
            <person name="Zhou J.J."/>
            <person name="Brown S.J."/>
            <person name="Scherer S.E."/>
            <person name="Richards S."/>
            <person name="Blissard G.W."/>
        </authorList>
    </citation>
    <scope>NUCLEOTIDE SEQUENCE</scope>
</reference>
<reference evidence="1" key="2">
    <citation type="submission" date="2020-12" db="EMBL/GenBank/DDBJ databases">
        <authorList>
            <person name="Kanost M."/>
        </authorList>
    </citation>
    <scope>NUCLEOTIDE SEQUENCE</scope>
</reference>
<accession>A0A921ZDM6</accession>
<proteinExistence type="predicted"/>
<dbReference type="EMBL" id="JH668503">
    <property type="protein sequence ID" value="KAG6456044.1"/>
    <property type="molecule type" value="Genomic_DNA"/>
</dbReference>
<sequence length="59" mass="6570">MFITQYRYVWLTRGASVASWAAAAVFIATSRGSAPQRTCRHTEAQLPRIVAPGPHNDRQ</sequence>
<dbReference type="Proteomes" id="UP000791440">
    <property type="component" value="Unassembled WGS sequence"/>
</dbReference>
<organism evidence="1 3">
    <name type="scientific">Manduca sexta</name>
    <name type="common">Tobacco hawkmoth</name>
    <name type="synonym">Tobacco hornworm</name>
    <dbReference type="NCBI Taxonomy" id="7130"/>
    <lineage>
        <taxon>Eukaryota</taxon>
        <taxon>Metazoa</taxon>
        <taxon>Ecdysozoa</taxon>
        <taxon>Arthropoda</taxon>
        <taxon>Hexapoda</taxon>
        <taxon>Insecta</taxon>
        <taxon>Pterygota</taxon>
        <taxon>Neoptera</taxon>
        <taxon>Endopterygota</taxon>
        <taxon>Lepidoptera</taxon>
        <taxon>Glossata</taxon>
        <taxon>Ditrysia</taxon>
        <taxon>Bombycoidea</taxon>
        <taxon>Sphingidae</taxon>
        <taxon>Sphinginae</taxon>
        <taxon>Sphingini</taxon>
        <taxon>Manduca</taxon>
    </lineage>
</organism>
<dbReference type="EMBL" id="JH668503">
    <property type="protein sequence ID" value="KAG6456043.1"/>
    <property type="molecule type" value="Genomic_DNA"/>
</dbReference>
<evidence type="ECO:0000313" key="2">
    <source>
        <dbReference type="EMBL" id="KAG6456044.1"/>
    </source>
</evidence>
<evidence type="ECO:0000313" key="1">
    <source>
        <dbReference type="EMBL" id="KAG6456043.1"/>
    </source>
</evidence>
<keyword evidence="3" id="KW-1185">Reference proteome</keyword>
<evidence type="ECO:0000313" key="3">
    <source>
        <dbReference type="Proteomes" id="UP000791440"/>
    </source>
</evidence>
<protein>
    <submittedName>
        <fullName evidence="1">Uncharacterized protein</fullName>
    </submittedName>
</protein>
<gene>
    <name evidence="1" type="ORF">O3G_MSEX009521</name>
    <name evidence="2" type="ORF">O3G_MSEX009526</name>
</gene>
<name>A0A921ZDM6_MANSE</name>